<keyword evidence="9 21" id="KW-0347">Helicase</keyword>
<evidence type="ECO:0000256" key="2">
    <source>
        <dbReference type="ARBA" id="ARBA00007025"/>
    </source>
</evidence>
<dbReference type="GO" id="GO:0005721">
    <property type="term" value="C:pericentric heterochromatin"/>
    <property type="evidence" value="ECO:0007669"/>
    <property type="project" value="TreeGrafter"/>
</dbReference>
<evidence type="ECO:0000313" key="21">
    <source>
        <dbReference type="EMBL" id="PIK49443.1"/>
    </source>
</evidence>
<dbReference type="SUPFAM" id="SSF52540">
    <property type="entry name" value="P-loop containing nucleoside triphosphate hydrolases"/>
    <property type="match status" value="2"/>
</dbReference>
<dbReference type="GO" id="GO:0003682">
    <property type="term" value="F:chromatin binding"/>
    <property type="evidence" value="ECO:0007669"/>
    <property type="project" value="TreeGrafter"/>
</dbReference>
<evidence type="ECO:0000256" key="16">
    <source>
        <dbReference type="ARBA" id="ARBA00053349"/>
    </source>
</evidence>
<dbReference type="InterPro" id="IPR044753">
    <property type="entry name" value="HELLS_N"/>
</dbReference>
<dbReference type="OrthoDB" id="5857104at2759"/>
<dbReference type="PANTHER" id="PTHR47161">
    <property type="entry name" value="LYMPHOID-SPECIFIC HELICASE"/>
    <property type="match status" value="1"/>
</dbReference>
<feature type="compositionally biased region" description="Low complexity" evidence="18">
    <location>
        <begin position="242"/>
        <end position="263"/>
    </location>
</feature>
<evidence type="ECO:0000256" key="4">
    <source>
        <dbReference type="ARBA" id="ARBA00022553"/>
    </source>
</evidence>
<comment type="caution">
    <text evidence="21">The sequence shown here is derived from an EMBL/GenBank/DDBJ whole genome shotgun (WGS) entry which is preliminary data.</text>
</comment>
<dbReference type="FunFam" id="3.40.50.300:FF:000577">
    <property type="entry name" value="lymphoid-specific helicase isoform X1"/>
    <property type="match status" value="1"/>
</dbReference>
<keyword evidence="3" id="KW-0217">Developmental protein</keyword>
<name>A0A2G8KN59_STIJA</name>
<gene>
    <name evidence="21" type="ORF">BSL78_13673</name>
</gene>
<protein>
    <recommendedName>
        <fullName evidence="17">Proliferation-associated SNF2-like protein</fullName>
    </recommendedName>
</protein>
<dbReference type="Gene3D" id="3.40.50.300">
    <property type="entry name" value="P-loop containing nucleotide triphosphate hydrolases"/>
    <property type="match status" value="1"/>
</dbReference>
<dbReference type="InterPro" id="IPR000330">
    <property type="entry name" value="SNF2_N"/>
</dbReference>
<keyword evidence="13" id="KW-0804">Transcription</keyword>
<dbReference type="GO" id="GO:0031508">
    <property type="term" value="P:pericentric heterochromatin formation"/>
    <property type="evidence" value="ECO:0007669"/>
    <property type="project" value="TreeGrafter"/>
</dbReference>
<keyword evidence="7" id="KW-0498">Mitosis</keyword>
<evidence type="ECO:0000256" key="11">
    <source>
        <dbReference type="ARBA" id="ARBA00023015"/>
    </source>
</evidence>
<evidence type="ECO:0000256" key="8">
    <source>
        <dbReference type="ARBA" id="ARBA00022801"/>
    </source>
</evidence>
<evidence type="ECO:0000256" key="18">
    <source>
        <dbReference type="SAM" id="MobiDB-lite"/>
    </source>
</evidence>
<evidence type="ECO:0000259" key="20">
    <source>
        <dbReference type="PROSITE" id="PS51194"/>
    </source>
</evidence>
<dbReference type="SMART" id="SM00490">
    <property type="entry name" value="HELICc"/>
    <property type="match status" value="1"/>
</dbReference>
<dbReference type="AlphaFoldDB" id="A0A2G8KN59"/>
<evidence type="ECO:0000313" key="22">
    <source>
        <dbReference type="Proteomes" id="UP000230750"/>
    </source>
</evidence>
<dbReference type="GO" id="GO:0005634">
    <property type="term" value="C:nucleus"/>
    <property type="evidence" value="ECO:0007669"/>
    <property type="project" value="UniProtKB-SubCell"/>
</dbReference>
<dbReference type="EMBL" id="MRZV01000465">
    <property type="protein sequence ID" value="PIK49443.1"/>
    <property type="molecule type" value="Genomic_DNA"/>
</dbReference>
<dbReference type="InterPro" id="IPR027417">
    <property type="entry name" value="P-loop_NTPase"/>
</dbReference>
<feature type="domain" description="Helicase ATP-binding" evidence="19">
    <location>
        <begin position="385"/>
        <end position="553"/>
    </location>
</feature>
<dbReference type="GO" id="GO:0044027">
    <property type="term" value="P:negative regulation of gene expression via chromosomal CpG island methylation"/>
    <property type="evidence" value="ECO:0007669"/>
    <property type="project" value="TreeGrafter"/>
</dbReference>
<keyword evidence="14" id="KW-0539">Nucleus</keyword>
<feature type="region of interest" description="Disordered" evidence="18">
    <location>
        <begin position="317"/>
        <end position="349"/>
    </location>
</feature>
<dbReference type="SMART" id="SM00487">
    <property type="entry name" value="DEXDc"/>
    <property type="match status" value="1"/>
</dbReference>
<evidence type="ECO:0000256" key="6">
    <source>
        <dbReference type="ARBA" id="ARBA00022741"/>
    </source>
</evidence>
<dbReference type="InterPro" id="IPR049730">
    <property type="entry name" value="SNF2/RAD54-like_C"/>
</dbReference>
<reference evidence="21 22" key="1">
    <citation type="journal article" date="2017" name="PLoS Biol.">
        <title>The sea cucumber genome provides insights into morphological evolution and visceral regeneration.</title>
        <authorList>
            <person name="Zhang X."/>
            <person name="Sun L."/>
            <person name="Yuan J."/>
            <person name="Sun Y."/>
            <person name="Gao Y."/>
            <person name="Zhang L."/>
            <person name="Li S."/>
            <person name="Dai H."/>
            <person name="Hamel J.F."/>
            <person name="Liu C."/>
            <person name="Yu Y."/>
            <person name="Liu S."/>
            <person name="Lin W."/>
            <person name="Guo K."/>
            <person name="Jin S."/>
            <person name="Xu P."/>
            <person name="Storey K.B."/>
            <person name="Huan P."/>
            <person name="Zhang T."/>
            <person name="Zhou Y."/>
            <person name="Zhang J."/>
            <person name="Lin C."/>
            <person name="Li X."/>
            <person name="Xing L."/>
            <person name="Huo D."/>
            <person name="Sun M."/>
            <person name="Wang L."/>
            <person name="Mercier A."/>
            <person name="Li F."/>
            <person name="Yang H."/>
            <person name="Xiang J."/>
        </authorList>
    </citation>
    <scope>NUCLEOTIDE SEQUENCE [LARGE SCALE GENOMIC DNA]</scope>
    <source>
        <strain evidence="21">Shaxun</strain>
        <tissue evidence="21">Muscle</tissue>
    </source>
</reference>
<dbReference type="GO" id="GO:0016787">
    <property type="term" value="F:hydrolase activity"/>
    <property type="evidence" value="ECO:0007669"/>
    <property type="project" value="UniProtKB-KW"/>
</dbReference>
<feature type="compositionally biased region" description="Polar residues" evidence="18">
    <location>
        <begin position="133"/>
        <end position="142"/>
    </location>
</feature>
<feature type="region of interest" description="Disordered" evidence="18">
    <location>
        <begin position="217"/>
        <end position="296"/>
    </location>
</feature>
<evidence type="ECO:0000256" key="9">
    <source>
        <dbReference type="ARBA" id="ARBA00022806"/>
    </source>
</evidence>
<evidence type="ECO:0000256" key="3">
    <source>
        <dbReference type="ARBA" id="ARBA00022473"/>
    </source>
</evidence>
<sequence length="1002" mass="113941">MALHTGQKDSRYDVTGKFNVGLASGSTGTSGWMLYRSTFCTTIIEVLCLVLNSKDAVVDDPHLAKQIAHFGINMLMMEKMGRKNLSDVDTPEKPNVNAGIPQEDAHLQRQDAKPANEVGKLGKENILSEPLDSPNTPGSSGRTPPGQDGVNLITEAMLREEEELRENGKMEEKMLEAESKESFEKELMEQRYKRLQHLLQKSSIYANFLLLKMEQQKQQEEKKQDRVNKSKDSDEKSNGQKQATSQSSQDQSSDDQTTTASSQGERRSLRTKRKTSPQAVQKEITKGTKTQKRKRATESYSIGDYLDKEALNAKKLKPNSPVAALSTDGKSKDEDSKDIDSSQKAMKEDSFSRIIDGQRVSDKQPMSFSGGVLRPYQLDGFEWLKVLYENGVNGILADEMGLGKTIQVIALFSHIIEMGVPGPFLVCAPLSTLPNWMSEFTRFSPDVPTVLYHGAIDERAKLRGKIRKHLGKYQVQPVVITSYEIVMRDRKFLEHYLWKYVVVDEGHRIKNLNCRLIQELKMYKTANRLLLTGTPLQNNLSELWSMLNFLLPEVFDDLKTFESWFDFTCLSKEGGDEEILKEEREKNVLSMLHQILSPFLLRRLKTDVDLSIPKKKEILVHAPLSALQEEYYRNTVNKTILQKLDQKEEKVKETAVELTPSGRPKRQSRAKIDYSKYLIDTDKETEEDVIAWAETFTSKALKSTATPSKSKLQSRETNIRLLNIVMQLRKCCNHPYLLSYPLDPVTQQYRIDEELITSSGKLMVLERLLPALKKNNHKVLIFSQMTSLLDILHDYCVLRKHKFCRLDGSMSYQDRQEQMTEFRTDPDSFLFLLSTRAGGLGINLTTADTVIIFDSDWNPQSDLQAMDRCHRIGQEKPVVVYRLVTAGTVDQKIVERAAAKRKLEKMVIHQGKFKGGAKNLKQDFKSVISPDDLLELLKAHDYSNVVNKCQSRVISDDDLKMLLDRSDLMNQESSQKTKNKIQIKSKVFEILESGEGPKGILG</sequence>
<keyword evidence="12" id="KW-0175">Coiled coil</keyword>
<dbReference type="InterPro" id="IPR001650">
    <property type="entry name" value="Helicase_C-like"/>
</dbReference>
<organism evidence="21 22">
    <name type="scientific">Stichopus japonicus</name>
    <name type="common">Sea cucumber</name>
    <dbReference type="NCBI Taxonomy" id="307972"/>
    <lineage>
        <taxon>Eukaryota</taxon>
        <taxon>Metazoa</taxon>
        <taxon>Echinodermata</taxon>
        <taxon>Eleutherozoa</taxon>
        <taxon>Echinozoa</taxon>
        <taxon>Holothuroidea</taxon>
        <taxon>Aspidochirotacea</taxon>
        <taxon>Aspidochirotida</taxon>
        <taxon>Stichopodidae</taxon>
        <taxon>Apostichopus</taxon>
    </lineage>
</organism>
<dbReference type="PANTHER" id="PTHR47161:SF1">
    <property type="entry name" value="LYMPHOID-SPECIFIC HELICASE"/>
    <property type="match status" value="1"/>
</dbReference>
<keyword evidence="22" id="KW-1185">Reference proteome</keyword>
<feature type="compositionally biased region" description="Basic and acidic residues" evidence="18">
    <location>
        <begin position="329"/>
        <end position="349"/>
    </location>
</feature>
<evidence type="ECO:0000256" key="1">
    <source>
        <dbReference type="ARBA" id="ARBA00004123"/>
    </source>
</evidence>
<keyword evidence="4" id="KW-0597">Phosphoprotein</keyword>
<dbReference type="FunFam" id="3.40.50.10810:FF:000015">
    <property type="entry name" value="lymphoid-specific helicase isoform X1"/>
    <property type="match status" value="1"/>
</dbReference>
<dbReference type="Proteomes" id="UP000230750">
    <property type="component" value="Unassembled WGS sequence"/>
</dbReference>
<proteinExistence type="inferred from homology"/>
<dbReference type="CDD" id="cd18009">
    <property type="entry name" value="DEXHc_HELLS_SMARCA6"/>
    <property type="match status" value="1"/>
</dbReference>
<dbReference type="InterPro" id="IPR014001">
    <property type="entry name" value="Helicase_ATP-bd"/>
</dbReference>
<evidence type="ECO:0000256" key="7">
    <source>
        <dbReference type="ARBA" id="ARBA00022776"/>
    </source>
</evidence>
<keyword evidence="10" id="KW-0067">ATP-binding</keyword>
<evidence type="ECO:0000256" key="15">
    <source>
        <dbReference type="ARBA" id="ARBA00023306"/>
    </source>
</evidence>
<feature type="compositionally biased region" description="Basic and acidic residues" evidence="18">
    <location>
        <begin position="217"/>
        <end position="238"/>
    </location>
</feature>
<dbReference type="PROSITE" id="PS51192">
    <property type="entry name" value="HELICASE_ATP_BIND_1"/>
    <property type="match status" value="1"/>
</dbReference>
<evidence type="ECO:0000256" key="13">
    <source>
        <dbReference type="ARBA" id="ARBA00023163"/>
    </source>
</evidence>
<accession>A0A2G8KN59</accession>
<evidence type="ECO:0000256" key="14">
    <source>
        <dbReference type="ARBA" id="ARBA00023242"/>
    </source>
</evidence>
<evidence type="ECO:0000256" key="12">
    <source>
        <dbReference type="ARBA" id="ARBA00023054"/>
    </source>
</evidence>
<dbReference type="PROSITE" id="PS51194">
    <property type="entry name" value="HELICASE_CTER"/>
    <property type="match status" value="1"/>
</dbReference>
<keyword evidence="8" id="KW-0378">Hydrolase</keyword>
<comment type="similarity">
    <text evidence="2">Belongs to the SNF2/RAD54 helicase family.</text>
</comment>
<dbReference type="Pfam" id="PF00176">
    <property type="entry name" value="SNF2-rel_dom"/>
    <property type="match status" value="1"/>
</dbReference>
<dbReference type="GO" id="GO:0051301">
    <property type="term" value="P:cell division"/>
    <property type="evidence" value="ECO:0007669"/>
    <property type="project" value="UniProtKB-KW"/>
</dbReference>
<feature type="compositionally biased region" description="Basic and acidic residues" evidence="18">
    <location>
        <begin position="103"/>
        <end position="114"/>
    </location>
</feature>
<keyword evidence="6" id="KW-0547">Nucleotide-binding</keyword>
<dbReference type="InterPro" id="IPR038718">
    <property type="entry name" value="SNF2-like_sf"/>
</dbReference>
<dbReference type="GO" id="GO:0004386">
    <property type="term" value="F:helicase activity"/>
    <property type="evidence" value="ECO:0007669"/>
    <property type="project" value="UniProtKB-KW"/>
</dbReference>
<evidence type="ECO:0000256" key="5">
    <source>
        <dbReference type="ARBA" id="ARBA00022618"/>
    </source>
</evidence>
<dbReference type="Pfam" id="PF00271">
    <property type="entry name" value="Helicase_C"/>
    <property type="match status" value="1"/>
</dbReference>
<evidence type="ECO:0000256" key="10">
    <source>
        <dbReference type="ARBA" id="ARBA00022840"/>
    </source>
</evidence>
<dbReference type="CDD" id="cd18793">
    <property type="entry name" value="SF2_C_SNF"/>
    <property type="match status" value="1"/>
</dbReference>
<keyword evidence="15" id="KW-0131">Cell cycle</keyword>
<dbReference type="GO" id="GO:0006346">
    <property type="term" value="P:DNA methylation-dependent constitutive heterochromatin formation"/>
    <property type="evidence" value="ECO:0007669"/>
    <property type="project" value="TreeGrafter"/>
</dbReference>
<keyword evidence="5" id="KW-0132">Cell division</keyword>
<feature type="domain" description="Helicase C-terminal" evidence="20">
    <location>
        <begin position="764"/>
        <end position="928"/>
    </location>
</feature>
<comment type="subcellular location">
    <subcellularLocation>
        <location evidence="1">Nucleus</location>
    </subcellularLocation>
</comment>
<evidence type="ECO:0000256" key="17">
    <source>
        <dbReference type="ARBA" id="ARBA00081399"/>
    </source>
</evidence>
<feature type="region of interest" description="Disordered" evidence="18">
    <location>
        <begin position="85"/>
        <end position="150"/>
    </location>
</feature>
<dbReference type="STRING" id="307972.A0A2G8KN59"/>
<evidence type="ECO:0000259" key="19">
    <source>
        <dbReference type="PROSITE" id="PS51192"/>
    </source>
</evidence>
<dbReference type="Gene3D" id="3.40.50.10810">
    <property type="entry name" value="Tandem AAA-ATPase domain"/>
    <property type="match status" value="1"/>
</dbReference>
<dbReference type="GO" id="GO:0005524">
    <property type="term" value="F:ATP binding"/>
    <property type="evidence" value="ECO:0007669"/>
    <property type="project" value="UniProtKB-KW"/>
</dbReference>
<comment type="function">
    <text evidence="16">Plays an essential role in normal development and survival. Involved in regulation of the expansion or survival of lymphoid cells. Required for de novo or maintenance DNA methylation. May control silencing of the imprinted CDKN1C gene through DNA methylation. May play a role in formation and organization of heterochromatin, implying a functional role in the regulation of transcription and mitosis.</text>
</comment>
<keyword evidence="11" id="KW-0805">Transcription regulation</keyword>